<dbReference type="InterPro" id="IPR019500">
    <property type="entry name" value="Pep_S46"/>
</dbReference>
<evidence type="ECO:0000256" key="5">
    <source>
        <dbReference type="ARBA" id="ARBA00022801"/>
    </source>
</evidence>
<keyword evidence="4 7" id="KW-0732">Signal</keyword>
<sequence>MTTHLRRVLLLLLTSLTLSAVALADGGMWLLEQMADHADELRAKGLQIPVEEIYNPDGPCLQRAVVMFDGGCSGVFVSNQGLVLTNHHCGYDQIQSHSAVEHNYLRDGIWTQSMREELPCPGLEVISIDKITNVTDQVNKLLKQSPYKKDPMAAFSIATLTKMIPAIVGEAAMRQPGIRYELKPFYGGNRYYLFTKKVFTDVRLVAAPPSAIGKYGSDTDNWMWPRHTGDFSIFRVYVDKNNNPADYSADNVPYKPERFAAVSTSGVQRDDFALIMGFPGTTNHFFTEAQVDEWSEIDNNIRIEMRGLRQEVMLRRMLADEKVNIQYAAKYAYSQNGYKRAQGANWAIRTRNLQATKRAQQDELAQWAKANKRPEVTKAIQTIADCVAARREARRVQWYLMEGVLTPIEFLQIPLADGKKLQQWSDPKVREEIISDLRRGYAAFYNKDYDPAVDKEVATVLLQRYTERIDEAHWPVALREGVAQYGSVQAYVTHLFDSSIFADPARFDAFLKTPSREQLMNDPMTQFAVSTINLFVQMREQQAAYDDPIKLAHRDYVRGMMDMQGARKVWPDANLTLRFTYGNVRGYAPRDNVYYGHQTTLTGVMEKEDPKSWEFALPDRIKEIYKQKDYGVYALPNGEMPVNFCATTHTTGGNSGSPVFDGKGRLIGLNFDRNWEGVGGDIEYLPNYQRSIILDIRYLLMLVDKYGHCQRLLDEMNLVK</sequence>
<evidence type="ECO:0000256" key="2">
    <source>
        <dbReference type="ARBA" id="ARBA00022438"/>
    </source>
</evidence>
<dbReference type="InterPro" id="IPR009003">
    <property type="entry name" value="Peptidase_S1_PA"/>
</dbReference>
<feature type="signal peptide" evidence="7">
    <location>
        <begin position="1"/>
        <end position="24"/>
    </location>
</feature>
<comment type="caution">
    <text evidence="8">The sequence shown here is derived from an EMBL/GenBank/DDBJ whole genome shotgun (WGS) entry which is preliminary data.</text>
</comment>
<evidence type="ECO:0000313" key="8">
    <source>
        <dbReference type="EMBL" id="EEK16542.1"/>
    </source>
</evidence>
<evidence type="ECO:0000256" key="1">
    <source>
        <dbReference type="ARBA" id="ARBA00010491"/>
    </source>
</evidence>
<evidence type="ECO:0000256" key="3">
    <source>
        <dbReference type="ARBA" id="ARBA00022670"/>
    </source>
</evidence>
<evidence type="ECO:0000313" key="9">
    <source>
        <dbReference type="Proteomes" id="UP000003303"/>
    </source>
</evidence>
<dbReference type="Proteomes" id="UP000003303">
    <property type="component" value="Unassembled WGS sequence"/>
</dbReference>
<protein>
    <recommendedName>
        <fullName evidence="10">Dipeptidyl-peptidase</fullName>
    </recommendedName>
</protein>
<dbReference type="MEROPS" id="S46.002"/>
<dbReference type="InterPro" id="IPR043504">
    <property type="entry name" value="Peptidase_S1_PA_chymotrypsin"/>
</dbReference>
<keyword evidence="3" id="KW-0645">Protease</keyword>
<dbReference type="STRING" id="596327.PORUE0001_1275"/>
<comment type="similarity">
    <text evidence="1">Belongs to the peptidase S46 family.</text>
</comment>
<dbReference type="GO" id="GO:0006508">
    <property type="term" value="P:proteolysis"/>
    <property type="evidence" value="ECO:0007669"/>
    <property type="project" value="UniProtKB-KW"/>
</dbReference>
<name>C2MCG0_9PORP</name>
<dbReference type="OrthoDB" id="9805367at2"/>
<dbReference type="GO" id="GO:0043171">
    <property type="term" value="P:peptide catabolic process"/>
    <property type="evidence" value="ECO:0007669"/>
    <property type="project" value="UniProtKB-ARBA"/>
</dbReference>
<dbReference type="GO" id="GO:0070009">
    <property type="term" value="F:serine-type aminopeptidase activity"/>
    <property type="evidence" value="ECO:0007669"/>
    <property type="project" value="InterPro"/>
</dbReference>
<evidence type="ECO:0008006" key="10">
    <source>
        <dbReference type="Google" id="ProtNLM"/>
    </source>
</evidence>
<keyword evidence="2" id="KW-0031">Aminopeptidase</keyword>
<dbReference type="InterPro" id="IPR000126">
    <property type="entry name" value="V8_ser_AS"/>
</dbReference>
<dbReference type="EMBL" id="ACLR01000176">
    <property type="protein sequence ID" value="EEK16542.1"/>
    <property type="molecule type" value="Genomic_DNA"/>
</dbReference>
<dbReference type="SUPFAM" id="SSF50494">
    <property type="entry name" value="Trypsin-like serine proteases"/>
    <property type="match status" value="1"/>
</dbReference>
<dbReference type="GO" id="GO:0008239">
    <property type="term" value="F:dipeptidyl-peptidase activity"/>
    <property type="evidence" value="ECO:0007669"/>
    <property type="project" value="InterPro"/>
</dbReference>
<evidence type="ECO:0000256" key="4">
    <source>
        <dbReference type="ARBA" id="ARBA00022729"/>
    </source>
</evidence>
<dbReference type="PROSITE" id="PS00673">
    <property type="entry name" value="V8_SER"/>
    <property type="match status" value="1"/>
</dbReference>
<keyword evidence="6" id="KW-0720">Serine protease</keyword>
<dbReference type="PANTHER" id="PTHR38469:SF1">
    <property type="entry name" value="PERIPLASMIC PEPTIDASE SUBFAMILY S1B"/>
    <property type="match status" value="1"/>
</dbReference>
<dbReference type="RefSeq" id="WP_007365560.1">
    <property type="nucleotide sequence ID" value="NZ_ACLR01000176.1"/>
</dbReference>
<accession>C2MCG0</accession>
<evidence type="ECO:0000256" key="6">
    <source>
        <dbReference type="ARBA" id="ARBA00022825"/>
    </source>
</evidence>
<gene>
    <name evidence="8" type="ORF">PORUE0001_1275</name>
</gene>
<dbReference type="AlphaFoldDB" id="C2MCG0"/>
<keyword evidence="5" id="KW-0378">Hydrolase</keyword>
<dbReference type="Pfam" id="PF10459">
    <property type="entry name" value="Peptidase_S46"/>
    <property type="match status" value="1"/>
</dbReference>
<keyword evidence="9" id="KW-1185">Reference proteome</keyword>
<dbReference type="eggNOG" id="COG3591">
    <property type="taxonomic scope" value="Bacteria"/>
</dbReference>
<dbReference type="PANTHER" id="PTHR38469">
    <property type="entry name" value="PERIPLASMIC PEPTIDASE SUBFAMILY S1B"/>
    <property type="match status" value="1"/>
</dbReference>
<evidence type="ECO:0000256" key="7">
    <source>
        <dbReference type="SAM" id="SignalP"/>
    </source>
</evidence>
<reference evidence="8 9" key="1">
    <citation type="submission" date="2009-04" db="EMBL/GenBank/DDBJ databases">
        <authorList>
            <person name="Sebastian Y."/>
            <person name="Madupu R."/>
            <person name="Durkin A.S."/>
            <person name="Torralba M."/>
            <person name="Methe B."/>
            <person name="Sutton G.G."/>
            <person name="Strausberg R.L."/>
            <person name="Nelson K.E."/>
        </authorList>
    </citation>
    <scope>NUCLEOTIDE SEQUENCE [LARGE SCALE GENOMIC DNA]</scope>
    <source>
        <strain evidence="8 9">60-3</strain>
    </source>
</reference>
<proteinExistence type="inferred from homology"/>
<dbReference type="Gene3D" id="2.40.10.10">
    <property type="entry name" value="Trypsin-like serine proteases"/>
    <property type="match status" value="1"/>
</dbReference>
<organism evidence="8 9">
    <name type="scientific">Porphyromonas uenonis 60-3</name>
    <dbReference type="NCBI Taxonomy" id="596327"/>
    <lineage>
        <taxon>Bacteria</taxon>
        <taxon>Pseudomonadati</taxon>
        <taxon>Bacteroidota</taxon>
        <taxon>Bacteroidia</taxon>
        <taxon>Bacteroidales</taxon>
        <taxon>Porphyromonadaceae</taxon>
        <taxon>Porphyromonas</taxon>
    </lineage>
</organism>
<feature type="chain" id="PRO_5002914836" description="Dipeptidyl-peptidase" evidence="7">
    <location>
        <begin position="25"/>
        <end position="720"/>
    </location>
</feature>